<accession>A0A7E4V619</accession>
<feature type="signal peptide" evidence="9">
    <location>
        <begin position="1"/>
        <end position="16"/>
    </location>
</feature>
<keyword evidence="6 8" id="KW-0472">Membrane</keyword>
<dbReference type="Gene3D" id="1.20.1530.20">
    <property type="match status" value="1"/>
</dbReference>
<evidence type="ECO:0000256" key="3">
    <source>
        <dbReference type="ARBA" id="ARBA00022692"/>
    </source>
</evidence>
<feature type="transmembrane region" description="Helical" evidence="8">
    <location>
        <begin position="239"/>
        <end position="262"/>
    </location>
</feature>
<dbReference type="InterPro" id="IPR038770">
    <property type="entry name" value="Na+/solute_symporter_sf"/>
</dbReference>
<feature type="compositionally biased region" description="Polar residues" evidence="7">
    <location>
        <begin position="514"/>
        <end position="525"/>
    </location>
</feature>
<evidence type="ECO:0000256" key="8">
    <source>
        <dbReference type="SAM" id="Phobius"/>
    </source>
</evidence>
<dbReference type="InterPro" id="IPR004710">
    <property type="entry name" value="Bilac:Na_transpt"/>
</dbReference>
<dbReference type="WBParaSite" id="Pan_g16409.t1">
    <property type="protein sequence ID" value="Pan_g16409.t1"/>
    <property type="gene ID" value="Pan_g16409"/>
</dbReference>
<keyword evidence="4" id="KW-0769">Symport</keyword>
<feature type="transmembrane region" description="Helical" evidence="8">
    <location>
        <begin position="309"/>
        <end position="330"/>
    </location>
</feature>
<feature type="transmembrane region" description="Helical" evidence="8">
    <location>
        <begin position="372"/>
        <end position="396"/>
    </location>
</feature>
<feature type="transmembrane region" description="Helical" evidence="8">
    <location>
        <begin position="403"/>
        <end position="424"/>
    </location>
</feature>
<comment type="similarity">
    <text evidence="2">Belongs to the bile acid:sodium symporter (BASS) (TC 2.A.28) family.</text>
</comment>
<proteinExistence type="inferred from homology"/>
<evidence type="ECO:0000313" key="10">
    <source>
        <dbReference type="Proteomes" id="UP000492821"/>
    </source>
</evidence>
<dbReference type="Proteomes" id="UP000492821">
    <property type="component" value="Unassembled WGS sequence"/>
</dbReference>
<evidence type="ECO:0000256" key="5">
    <source>
        <dbReference type="ARBA" id="ARBA00022989"/>
    </source>
</evidence>
<dbReference type="Pfam" id="PF01758">
    <property type="entry name" value="SBF"/>
    <property type="match status" value="1"/>
</dbReference>
<feature type="transmembrane region" description="Helical" evidence="8">
    <location>
        <begin position="436"/>
        <end position="459"/>
    </location>
</feature>
<feature type="chain" id="PRO_5028853324" evidence="9">
    <location>
        <begin position="17"/>
        <end position="551"/>
    </location>
</feature>
<reference evidence="10" key="1">
    <citation type="journal article" date="2013" name="Genetics">
        <title>The draft genome and transcriptome of Panagrellus redivivus are shaped by the harsh demands of a free-living lifestyle.</title>
        <authorList>
            <person name="Srinivasan J."/>
            <person name="Dillman A.R."/>
            <person name="Macchietto M.G."/>
            <person name="Heikkinen L."/>
            <person name="Lakso M."/>
            <person name="Fracchia K.M."/>
            <person name="Antoshechkin I."/>
            <person name="Mortazavi A."/>
            <person name="Wong G."/>
            <person name="Sternberg P.W."/>
        </authorList>
    </citation>
    <scope>NUCLEOTIDE SEQUENCE [LARGE SCALE GENOMIC DNA]</scope>
    <source>
        <strain evidence="10">MT8872</strain>
    </source>
</reference>
<feature type="region of interest" description="Disordered" evidence="7">
    <location>
        <begin position="491"/>
        <end position="525"/>
    </location>
</feature>
<dbReference type="PANTHER" id="PTHR10361">
    <property type="entry name" value="SODIUM-BILE ACID COTRANSPORTER"/>
    <property type="match status" value="1"/>
</dbReference>
<dbReference type="AlphaFoldDB" id="A0A7E4V619"/>
<feature type="transmembrane region" description="Helical" evidence="8">
    <location>
        <begin position="210"/>
        <end position="233"/>
    </location>
</feature>
<organism evidence="10 11">
    <name type="scientific">Panagrellus redivivus</name>
    <name type="common">Microworm</name>
    <dbReference type="NCBI Taxonomy" id="6233"/>
    <lineage>
        <taxon>Eukaryota</taxon>
        <taxon>Metazoa</taxon>
        <taxon>Ecdysozoa</taxon>
        <taxon>Nematoda</taxon>
        <taxon>Chromadorea</taxon>
        <taxon>Rhabditida</taxon>
        <taxon>Tylenchina</taxon>
        <taxon>Panagrolaimomorpha</taxon>
        <taxon>Panagrolaimoidea</taxon>
        <taxon>Panagrolaimidae</taxon>
        <taxon>Panagrellus</taxon>
    </lineage>
</organism>
<keyword evidence="4" id="KW-0813">Transport</keyword>
<dbReference type="GO" id="GO:0016020">
    <property type="term" value="C:membrane"/>
    <property type="evidence" value="ECO:0007669"/>
    <property type="project" value="UniProtKB-SubCell"/>
</dbReference>
<dbReference type="GO" id="GO:0015293">
    <property type="term" value="F:symporter activity"/>
    <property type="evidence" value="ECO:0007669"/>
    <property type="project" value="UniProtKB-KW"/>
</dbReference>
<evidence type="ECO:0000313" key="11">
    <source>
        <dbReference type="WBParaSite" id="Pan_g16409.t1"/>
    </source>
</evidence>
<evidence type="ECO:0000256" key="6">
    <source>
        <dbReference type="ARBA" id="ARBA00023136"/>
    </source>
</evidence>
<evidence type="ECO:0000256" key="9">
    <source>
        <dbReference type="SAM" id="SignalP"/>
    </source>
</evidence>
<evidence type="ECO:0000256" key="4">
    <source>
        <dbReference type="ARBA" id="ARBA00022847"/>
    </source>
</evidence>
<keyword evidence="10" id="KW-1185">Reference proteome</keyword>
<protein>
    <submittedName>
        <fullName evidence="11">Ileal sodium/bile acid cotransporter</fullName>
    </submittedName>
</protein>
<feature type="transmembrane region" description="Helical" evidence="8">
    <location>
        <begin position="170"/>
        <end position="189"/>
    </location>
</feature>
<dbReference type="PANTHER" id="PTHR10361:SF28">
    <property type="entry name" value="P3 PROTEIN-RELATED"/>
    <property type="match status" value="1"/>
</dbReference>
<keyword evidence="3 8" id="KW-0812">Transmembrane</keyword>
<feature type="transmembrane region" description="Helical" evidence="8">
    <location>
        <begin position="342"/>
        <end position="366"/>
    </location>
</feature>
<keyword evidence="5 8" id="KW-1133">Transmembrane helix</keyword>
<reference evidence="11" key="2">
    <citation type="submission" date="2020-10" db="UniProtKB">
        <authorList>
            <consortium name="WormBaseParasite"/>
        </authorList>
    </citation>
    <scope>IDENTIFICATION</scope>
</reference>
<evidence type="ECO:0000256" key="7">
    <source>
        <dbReference type="SAM" id="MobiDB-lite"/>
    </source>
</evidence>
<feature type="transmembrane region" description="Helical" evidence="8">
    <location>
        <begin position="269"/>
        <end position="289"/>
    </location>
</feature>
<name>A0A7E4V619_PANRE</name>
<keyword evidence="9" id="KW-0732">Signal</keyword>
<evidence type="ECO:0000256" key="2">
    <source>
        <dbReference type="ARBA" id="ARBA00006528"/>
    </source>
</evidence>
<sequence>MLWLLGLLMQACVAAASGVQDLARFQFEPAYVHDLVEEQNRTVGITVSFDKAQLEAAGYDKSNLRMSINPLHHTIASVDTPNVIFRPADAVVSANTSEVSYHADATVFAHFLGKTALEVKLVTVDGNSTDDFEDLMELEVDNDIGSSLSGTEKSSSRMDLWIRRPEDLDLFSKIFVVTLITLITIANVLMGCDLDLGAVFATIKKPTAPLIGMCTQFGLMPIIAYLVSQFILVPRGLHSFALGLFVTGCAPGGGASNFWTLLLDGNVNLSVSMTFISTLTSIAMIPLWMNLIGYKFLQGYNETDVKVPYANIIRGLFILVIPLLIGIAIRKCKPNVAAKARGVLRPFVIFVLVFVVGFGMVVNLYMFKLLTLPALLAGLLLPWCGFMFGCFTALLLRQKPADVTAIAVETGVQNTGIAIMLLKFSFSQPDSDISSLIPVIVACFTPGPLLLGYGVHMFIKFLKERKNGRLDVEKDHASVVTFNPNSVSPFTLKSPGSPLRHKVQDDDSNRPLIRNQQISASNTSEDLSEADRVAYMVQVLEQVGEIGVIPD</sequence>
<dbReference type="InterPro" id="IPR002657">
    <property type="entry name" value="BilAc:Na_symport/Acr3"/>
</dbReference>
<comment type="subcellular location">
    <subcellularLocation>
        <location evidence="1">Membrane</location>
        <topology evidence="1">Multi-pass membrane protein</topology>
    </subcellularLocation>
</comment>
<evidence type="ECO:0000256" key="1">
    <source>
        <dbReference type="ARBA" id="ARBA00004141"/>
    </source>
</evidence>